<dbReference type="InterPro" id="IPR013783">
    <property type="entry name" value="Ig-like_fold"/>
</dbReference>
<feature type="region of interest" description="Disordered" evidence="1">
    <location>
        <begin position="1683"/>
        <end position="1706"/>
    </location>
</feature>
<dbReference type="InterPro" id="IPR011506">
    <property type="entry name" value="Planctomycete_extracellular"/>
</dbReference>
<feature type="region of interest" description="Disordered" evidence="1">
    <location>
        <begin position="766"/>
        <end position="786"/>
    </location>
</feature>
<feature type="domain" description="Planctomycete extracellular" evidence="2">
    <location>
        <begin position="45"/>
        <end position="63"/>
    </location>
</feature>
<dbReference type="EMBL" id="AFAR01000220">
    <property type="protein sequence ID" value="EGF25549.1"/>
    <property type="molecule type" value="Genomic_DNA"/>
</dbReference>
<dbReference type="Proteomes" id="UP000006222">
    <property type="component" value="Unassembled WGS sequence"/>
</dbReference>
<comment type="caution">
    <text evidence="4">The sequence shown here is derived from an EMBL/GenBank/DDBJ whole genome shotgun (WGS) entry which is preliminary data.</text>
</comment>
<evidence type="ECO:0000256" key="1">
    <source>
        <dbReference type="SAM" id="MobiDB-lite"/>
    </source>
</evidence>
<dbReference type="Gene3D" id="2.60.120.380">
    <property type="match status" value="1"/>
</dbReference>
<dbReference type="Gene3D" id="1.10.1330.10">
    <property type="entry name" value="Dockerin domain"/>
    <property type="match status" value="1"/>
</dbReference>
<reference evidence="4 5" key="1">
    <citation type="journal article" date="2013" name="Mar. Genomics">
        <title>Expression of sulfatases in Rhodopirellula baltica and the diversity of sulfatases in the genus Rhodopirellula.</title>
        <authorList>
            <person name="Wegner C.E."/>
            <person name="Richter-Heitmann T."/>
            <person name="Klindworth A."/>
            <person name="Klockow C."/>
            <person name="Richter M."/>
            <person name="Achstetter T."/>
            <person name="Glockner F.O."/>
            <person name="Harder J."/>
        </authorList>
    </citation>
    <scope>NUCLEOTIDE SEQUENCE [LARGE SCALE GENOMIC DNA]</scope>
    <source>
        <strain evidence="4 5">WH47</strain>
    </source>
</reference>
<feature type="compositionally biased region" description="Polar residues" evidence="1">
    <location>
        <begin position="1"/>
        <end position="27"/>
    </location>
</feature>
<dbReference type="PATRIC" id="fig|991778.3.peg.4718"/>
<evidence type="ECO:0000313" key="4">
    <source>
        <dbReference type="EMBL" id="EGF25549.1"/>
    </source>
</evidence>
<feature type="domain" description="GEVED" evidence="3">
    <location>
        <begin position="815"/>
        <end position="892"/>
    </location>
</feature>
<dbReference type="GO" id="GO:0004553">
    <property type="term" value="F:hydrolase activity, hydrolyzing O-glycosyl compounds"/>
    <property type="evidence" value="ECO:0007669"/>
    <property type="project" value="InterPro"/>
</dbReference>
<dbReference type="Pfam" id="PF17963">
    <property type="entry name" value="Big_9"/>
    <property type="match status" value="2"/>
</dbReference>
<dbReference type="SUPFAM" id="SSF63446">
    <property type="entry name" value="Type I dockerin domain"/>
    <property type="match status" value="1"/>
</dbReference>
<dbReference type="Gene3D" id="2.60.40.3440">
    <property type="match status" value="1"/>
</dbReference>
<proteinExistence type="predicted"/>
<dbReference type="SUPFAM" id="SSF117074">
    <property type="entry name" value="Hypothetical protein PA1324"/>
    <property type="match status" value="1"/>
</dbReference>
<sequence>MIHRQPSQPSSDWTSQAATERNPSDSNAGKGRSKRRSDRRSKRNQKRRLMMEGLESRQLLAAGGIIPGTPALDEYEGPRNVGTVASFPVTEVESRGEFGENDFINANDSQFLPLGNAAGKRDTIDVTGTAGFTSASSTSFETDIDVYRFDLEAGDILDIATLGGTTSFTVYGQARLDSSGNAITYPGEVPVFGSRASIWYGADTPEDTYPANSPLQTLGNAHFAQVIPQTGTYYVEVAAQSTNVDYTLGLRTYRPVTESLPVGQSQKLYLDFDGGSFNIDRFNIIAGGDGNLPIGGVYRVPSLQQTLFGQGIQVNATEYENLMRSIVANVESHFNAVGADGFNGDYDSTGTPGDFGIEILNSLDHNDPGSDPNVTRLAIGGTEAIFNFVLPVNGVAESVDIGNFDLRETGVLLLDNLRATANLFQRSPALSEFDAFAASIAATASHEAGHLFGLRHTDNANFTANLMDSGGNLQTVLDSRVGTGPDQILGTTDDVQVKFATDVFAPAEGIFGVNYTGHAAAFSLATGTVGSTATGRIFNDANGNGTFTGDSGLGGVTVFLDVNGDGVLSPADPSTVTAADGTYSLFGASGTYNVIAMTPSNFVATTPVSRSVTLGSSSTLPSFGFRQLLSDATGRKFEDVNENGVYDPGEPGVAGAYIYADLDGDNRPDLGEPSAITDENGLYTLDLPDVSYSYAIREVAEPGFEATVPLSGEYIIAPGSGPAEGLNFGGRSSRDFGDAPDSYGTLSASNGASHGILSGFTLGATVDRESDGQPTADATGDGADEDGIQFTAPLVPGTTSSIQVTVNNTTGGQAYLQGWIDVDGNGTFDSDERFISNQALTTGVNSVPLTLPSFTLPASGLLDTFARFRLSQDLNISATGFVDSGEVEDYAVRLLNNGDLANDDSVSVPRNSQGFPIDVLANDFNSASNPLTITTQGTAATRGVVTISSGGAGQQRLLYTPPNNFVGQDFIQYRVVDTQGNVATATVTVNVTFQTENPIALDDIYRIPANANSSGGFPLNVLDNDIASDAPGGLTLASVTNGSAGGTVVLTQNNQSVRYTPPAGFTGSEQFMYTVQDSENNFSTATVTVSINPDADADDQASFTLEILDAVNDTPRPTLQQGDIFRLRVSVDDLRNLSTLAPQGIASAFLDVLYSSELVTTVDTNTSDAFPFDITFGPKFESSSFQLGNTLTPGLLDEIGASQSIANLDSVNGPNDVASHVGPEELFTVTLQAIGSGIAIFQADPADAAVSETVLIEEDTALNFSQIRYGSVEVAIAPAGPNFPSALDDSFPQGLDSNGLSITSDRESTLDVLDNDLLGSGGEVISFEINQGAANGVAIVRDNGTPNDLSDDYIGYTADIGFSGFDSFTYVTTVSSPTFGIVTSIAEVTLVVGANQNPLAEFDFELVDESGNPISSVAIGQRFGVRIIADDLTQFDPYPVFAGFLDVLYDAGRIVPSNTITNDSFNFDVEFADEFNESKAVGVNTRAGLIDEFGTLRSDTGQPMSGVSPLLATLYFEAIAPGTATITGSPADRFPFQDTLLDDRDERVDPSQIIYDSLSFTITGNGEPLQNTNLPPDVNGDNLVTAIDALLVINELSRLDAAAAGEPGSANTPLFYHDVNGDRRVSALDALRVINYLNDASAGEPTAPAGEPLANGIQTLASDASDQAIGDLAAEGKVKGGAVVSSDASSNGAVVTDNSDTDSEDDDLLDLLADDVAGLWG</sequence>
<dbReference type="RefSeq" id="WP_007328363.1">
    <property type="nucleotide sequence ID" value="NZ_AFAR01000220.1"/>
</dbReference>
<dbReference type="Pfam" id="PF07595">
    <property type="entry name" value="Planc_extracel"/>
    <property type="match status" value="1"/>
</dbReference>
<organism evidence="4 5">
    <name type="scientific">Rhodopirellula baltica WH47</name>
    <dbReference type="NCBI Taxonomy" id="991778"/>
    <lineage>
        <taxon>Bacteria</taxon>
        <taxon>Pseudomonadati</taxon>
        <taxon>Planctomycetota</taxon>
        <taxon>Planctomycetia</taxon>
        <taxon>Pirellulales</taxon>
        <taxon>Pirellulaceae</taxon>
        <taxon>Rhodopirellula</taxon>
    </lineage>
</organism>
<dbReference type="InterPro" id="IPR045474">
    <property type="entry name" value="GEVED"/>
</dbReference>
<evidence type="ECO:0000259" key="2">
    <source>
        <dbReference type="Pfam" id="PF07595"/>
    </source>
</evidence>
<dbReference type="InterPro" id="IPR002105">
    <property type="entry name" value="Dockerin_1_rpt"/>
</dbReference>
<dbReference type="Gene3D" id="2.60.40.2810">
    <property type="match status" value="1"/>
</dbReference>
<evidence type="ECO:0000259" key="3">
    <source>
        <dbReference type="Pfam" id="PF20009"/>
    </source>
</evidence>
<accession>F2AXK3</accession>
<dbReference type="InterPro" id="IPR036439">
    <property type="entry name" value="Dockerin_dom_sf"/>
</dbReference>
<protein>
    <submittedName>
        <fullName evidence="4">Protein containing Planctomycete extracellular domain</fullName>
    </submittedName>
</protein>
<feature type="region of interest" description="Disordered" evidence="1">
    <location>
        <begin position="1"/>
        <end position="49"/>
    </location>
</feature>
<dbReference type="SUPFAM" id="SSF55486">
    <property type="entry name" value="Metalloproteases ('zincins'), catalytic domain"/>
    <property type="match status" value="1"/>
</dbReference>
<dbReference type="GO" id="GO:0000272">
    <property type="term" value="P:polysaccharide catabolic process"/>
    <property type="evidence" value="ECO:0007669"/>
    <property type="project" value="InterPro"/>
</dbReference>
<dbReference type="Pfam" id="PF20009">
    <property type="entry name" value="GEVED"/>
    <property type="match status" value="1"/>
</dbReference>
<dbReference type="Pfam" id="PF00404">
    <property type="entry name" value="Dockerin_1"/>
    <property type="match status" value="1"/>
</dbReference>
<evidence type="ECO:0000313" key="5">
    <source>
        <dbReference type="Proteomes" id="UP000006222"/>
    </source>
</evidence>
<dbReference type="Gene3D" id="2.60.40.10">
    <property type="entry name" value="Immunoglobulins"/>
    <property type="match status" value="2"/>
</dbReference>
<gene>
    <name evidence="4" type="ORF">RBWH47_00431</name>
</gene>
<feature type="compositionally biased region" description="Basic residues" evidence="1">
    <location>
        <begin position="31"/>
        <end position="48"/>
    </location>
</feature>
<name>F2AXK3_RHOBT</name>